<reference evidence="1" key="1">
    <citation type="submission" date="2021-06" db="EMBL/GenBank/DDBJ databases">
        <authorList>
            <person name="Kallberg Y."/>
            <person name="Tangrot J."/>
            <person name="Rosling A."/>
        </authorList>
    </citation>
    <scope>NUCLEOTIDE SEQUENCE</scope>
    <source>
        <strain evidence="1">FL966</strain>
    </source>
</reference>
<keyword evidence="2" id="KW-1185">Reference proteome</keyword>
<comment type="caution">
    <text evidence="1">The sequence shown here is derived from an EMBL/GenBank/DDBJ whole genome shotgun (WGS) entry which is preliminary data.</text>
</comment>
<protein>
    <submittedName>
        <fullName evidence="1">4383_t:CDS:1</fullName>
    </submittedName>
</protein>
<dbReference type="OrthoDB" id="2330298at2759"/>
<dbReference type="Proteomes" id="UP000789759">
    <property type="component" value="Unassembled WGS sequence"/>
</dbReference>
<name>A0A9N9JYQ9_9GLOM</name>
<organism evidence="1 2">
    <name type="scientific">Cetraspora pellucida</name>
    <dbReference type="NCBI Taxonomy" id="1433469"/>
    <lineage>
        <taxon>Eukaryota</taxon>
        <taxon>Fungi</taxon>
        <taxon>Fungi incertae sedis</taxon>
        <taxon>Mucoromycota</taxon>
        <taxon>Glomeromycotina</taxon>
        <taxon>Glomeromycetes</taxon>
        <taxon>Diversisporales</taxon>
        <taxon>Gigasporaceae</taxon>
        <taxon>Cetraspora</taxon>
    </lineage>
</organism>
<evidence type="ECO:0000313" key="2">
    <source>
        <dbReference type="Proteomes" id="UP000789759"/>
    </source>
</evidence>
<sequence length="123" mass="14387">KLKEEQYAKYKKCFTINALRETHWNSFYAICLSFLRSQKALQILVIKFKPPISETLHARTEHKLKCKIYEIIKADQMHAHESILEQQSDFNISAKIDSMNKANIKPSNLTSENNLSFVEDKKI</sequence>
<gene>
    <name evidence="1" type="ORF">CPELLU_LOCUS17660</name>
</gene>
<feature type="non-terminal residue" evidence="1">
    <location>
        <position position="123"/>
    </location>
</feature>
<proteinExistence type="predicted"/>
<evidence type="ECO:0000313" key="1">
    <source>
        <dbReference type="EMBL" id="CAG8800300.1"/>
    </source>
</evidence>
<dbReference type="EMBL" id="CAJVQA010030896">
    <property type="protein sequence ID" value="CAG8800300.1"/>
    <property type="molecule type" value="Genomic_DNA"/>
</dbReference>
<dbReference type="AlphaFoldDB" id="A0A9N9JYQ9"/>
<accession>A0A9N9JYQ9</accession>